<protein>
    <recommendedName>
        <fullName evidence="1">diguanylate cyclase</fullName>
        <ecNumber evidence="1">2.7.7.65</ecNumber>
    </recommendedName>
</protein>
<evidence type="ECO:0000313" key="4">
    <source>
        <dbReference type="EMBL" id="MDN3610151.1"/>
    </source>
</evidence>
<dbReference type="PROSITE" id="PS50887">
    <property type="entry name" value="GGDEF"/>
    <property type="match status" value="1"/>
</dbReference>
<dbReference type="SUPFAM" id="SSF55781">
    <property type="entry name" value="GAF domain-like"/>
    <property type="match status" value="1"/>
</dbReference>
<dbReference type="Pfam" id="PF00990">
    <property type="entry name" value="GGDEF"/>
    <property type="match status" value="1"/>
</dbReference>
<keyword evidence="4" id="KW-0808">Transferase</keyword>
<dbReference type="InterPro" id="IPR050469">
    <property type="entry name" value="Diguanylate_Cyclase"/>
</dbReference>
<dbReference type="Gene3D" id="3.30.450.40">
    <property type="match status" value="1"/>
</dbReference>
<evidence type="ECO:0000313" key="5">
    <source>
        <dbReference type="Proteomes" id="UP001238540"/>
    </source>
</evidence>
<dbReference type="EMBL" id="JAUFQC010000001">
    <property type="protein sequence ID" value="MDN3610151.1"/>
    <property type="molecule type" value="Genomic_DNA"/>
</dbReference>
<dbReference type="CDD" id="cd01949">
    <property type="entry name" value="GGDEF"/>
    <property type="match status" value="1"/>
</dbReference>
<dbReference type="InterPro" id="IPR003018">
    <property type="entry name" value="GAF"/>
</dbReference>
<dbReference type="PANTHER" id="PTHR45138:SF9">
    <property type="entry name" value="DIGUANYLATE CYCLASE DGCM-RELATED"/>
    <property type="match status" value="1"/>
</dbReference>
<keyword evidence="4" id="KW-0548">Nucleotidyltransferase</keyword>
<proteinExistence type="predicted"/>
<dbReference type="Pfam" id="PF01590">
    <property type="entry name" value="GAF"/>
    <property type="match status" value="1"/>
</dbReference>
<dbReference type="Gene3D" id="3.30.70.270">
    <property type="match status" value="1"/>
</dbReference>
<name>A0ABT8BSM8_9VIBR</name>
<dbReference type="PANTHER" id="PTHR45138">
    <property type="entry name" value="REGULATORY COMPONENTS OF SENSORY TRANSDUCTION SYSTEM"/>
    <property type="match status" value="1"/>
</dbReference>
<dbReference type="RefSeq" id="WP_076589330.1">
    <property type="nucleotide sequence ID" value="NZ_JABEYA020000001.1"/>
</dbReference>
<gene>
    <name evidence="4" type="ORF">QWZ16_10605</name>
</gene>
<accession>A0ABT8BSM8</accession>
<reference evidence="5" key="1">
    <citation type="journal article" date="2019" name="Int. J. Syst. Evol. Microbiol.">
        <title>The Global Catalogue of Microorganisms (GCM) 10K type strain sequencing project: providing services to taxonomists for standard genome sequencing and annotation.</title>
        <authorList>
            <consortium name="The Broad Institute Genomics Platform"/>
            <consortium name="The Broad Institute Genome Sequencing Center for Infectious Disease"/>
            <person name="Wu L."/>
            <person name="Ma J."/>
        </authorList>
    </citation>
    <scope>NUCLEOTIDE SEQUENCE [LARGE SCALE GENOMIC DNA]</scope>
    <source>
        <strain evidence="5">CECT 7398</strain>
    </source>
</reference>
<dbReference type="Proteomes" id="UP001238540">
    <property type="component" value="Unassembled WGS sequence"/>
</dbReference>
<dbReference type="InterPro" id="IPR029787">
    <property type="entry name" value="Nucleotide_cyclase"/>
</dbReference>
<dbReference type="InterPro" id="IPR043128">
    <property type="entry name" value="Rev_trsase/Diguanyl_cyclase"/>
</dbReference>
<dbReference type="InterPro" id="IPR000160">
    <property type="entry name" value="GGDEF_dom"/>
</dbReference>
<organism evidence="4 5">
    <name type="scientific">Vibrio ostreicida</name>
    <dbReference type="NCBI Taxonomy" id="526588"/>
    <lineage>
        <taxon>Bacteria</taxon>
        <taxon>Pseudomonadati</taxon>
        <taxon>Pseudomonadota</taxon>
        <taxon>Gammaproteobacteria</taxon>
        <taxon>Vibrionales</taxon>
        <taxon>Vibrionaceae</taxon>
        <taxon>Vibrio</taxon>
    </lineage>
</organism>
<dbReference type="EC" id="2.7.7.65" evidence="1"/>
<comment type="caution">
    <text evidence="4">The sequence shown here is derived from an EMBL/GenBank/DDBJ whole genome shotgun (WGS) entry which is preliminary data.</text>
</comment>
<evidence type="ECO:0000256" key="1">
    <source>
        <dbReference type="ARBA" id="ARBA00012528"/>
    </source>
</evidence>
<dbReference type="GO" id="GO:0052621">
    <property type="term" value="F:diguanylate cyclase activity"/>
    <property type="evidence" value="ECO:0007669"/>
    <property type="project" value="UniProtKB-EC"/>
</dbReference>
<dbReference type="SUPFAM" id="SSF55073">
    <property type="entry name" value="Nucleotide cyclase"/>
    <property type="match status" value="1"/>
</dbReference>
<evidence type="ECO:0000259" key="3">
    <source>
        <dbReference type="PROSITE" id="PS50887"/>
    </source>
</evidence>
<feature type="domain" description="GGDEF" evidence="3">
    <location>
        <begin position="212"/>
        <end position="349"/>
    </location>
</feature>
<dbReference type="InterPro" id="IPR029016">
    <property type="entry name" value="GAF-like_dom_sf"/>
</dbReference>
<evidence type="ECO:0000256" key="2">
    <source>
        <dbReference type="ARBA" id="ARBA00034247"/>
    </source>
</evidence>
<dbReference type="NCBIfam" id="TIGR00254">
    <property type="entry name" value="GGDEF"/>
    <property type="match status" value="1"/>
</dbReference>
<comment type="catalytic activity">
    <reaction evidence="2">
        <text>2 GTP = 3',3'-c-di-GMP + 2 diphosphate</text>
        <dbReference type="Rhea" id="RHEA:24898"/>
        <dbReference type="ChEBI" id="CHEBI:33019"/>
        <dbReference type="ChEBI" id="CHEBI:37565"/>
        <dbReference type="ChEBI" id="CHEBI:58805"/>
        <dbReference type="EC" id="2.7.7.65"/>
    </reaction>
</comment>
<dbReference type="SMART" id="SM00267">
    <property type="entry name" value="GGDEF"/>
    <property type="match status" value="1"/>
</dbReference>
<keyword evidence="5" id="KW-1185">Reference proteome</keyword>
<sequence length="356" mass="40488">MTIATESDKIIRSLYQITHDYQKGFDIQIIQLLMLGLERFNLDIGILSKIEGDKYTVLHSVSPENIGISSGDQFNYHSTYCHITCGSFGPVFVEHIGIHRQYSKHPAYKALGLESYIGIPIFVEDEVYGTLNFSSAVPYPRKFQEIDIDALKLMATWVEVEIIRRNQEEKLRELNNKLEYQALYDELTSMANRRCMFKTIHTAIERMKDCEGKGSLAVIDIDHFKLVNDQYGHLEGDAVLKKTAQILHANLSDADFIARYGGEEFVVWLPDRSDKERQTVIAELHSSVNSIVLDKVPLTVSIGVCEFNFEQHIETESNISTLEQIIAVADEALYSAKNSGRNKIITRLFSQKVLSE</sequence>